<evidence type="ECO:0000313" key="2">
    <source>
        <dbReference type="EMBL" id="KLU06808.1"/>
    </source>
</evidence>
<protein>
    <submittedName>
        <fullName evidence="2">Uncharacterized protein</fullName>
    </submittedName>
</protein>
<dbReference type="EMBL" id="LECT01000010">
    <property type="protein sequence ID" value="KLU06808.1"/>
    <property type="molecule type" value="Genomic_DNA"/>
</dbReference>
<organism evidence="2 3">
    <name type="scientific">Rhodopirellula islandica</name>
    <dbReference type="NCBI Taxonomy" id="595434"/>
    <lineage>
        <taxon>Bacteria</taxon>
        <taxon>Pseudomonadati</taxon>
        <taxon>Planctomycetota</taxon>
        <taxon>Planctomycetia</taxon>
        <taxon>Pirellulales</taxon>
        <taxon>Pirellulaceae</taxon>
        <taxon>Rhodopirellula</taxon>
    </lineage>
</organism>
<reference evidence="2" key="1">
    <citation type="submission" date="2015-05" db="EMBL/GenBank/DDBJ databases">
        <title>Permanent draft genome of Rhodopirellula islandicus K833.</title>
        <authorList>
            <person name="Kizina J."/>
            <person name="Richter M."/>
            <person name="Glockner F.O."/>
            <person name="Harder J."/>
        </authorList>
    </citation>
    <scope>NUCLEOTIDE SEQUENCE [LARGE SCALE GENOMIC DNA]</scope>
    <source>
        <strain evidence="2">K833</strain>
    </source>
</reference>
<evidence type="ECO:0000256" key="1">
    <source>
        <dbReference type="SAM" id="MobiDB-lite"/>
    </source>
</evidence>
<sequence>MPNQNASHDKHKGGQKWDTDPSIHGRHQHQTNENAWQKPRSRWPVSSHRSACRAQTRR</sequence>
<keyword evidence="3" id="KW-1185">Reference proteome</keyword>
<accession>A0A0J1BK51</accession>
<gene>
    <name evidence="2" type="ORF">RISK_001122</name>
</gene>
<dbReference type="Proteomes" id="UP000036367">
    <property type="component" value="Unassembled WGS sequence"/>
</dbReference>
<feature type="region of interest" description="Disordered" evidence="1">
    <location>
        <begin position="1"/>
        <end position="58"/>
    </location>
</feature>
<proteinExistence type="predicted"/>
<name>A0A0J1BK51_RHOIS</name>
<comment type="caution">
    <text evidence="2">The sequence shown here is derived from an EMBL/GenBank/DDBJ whole genome shotgun (WGS) entry which is preliminary data.</text>
</comment>
<evidence type="ECO:0000313" key="3">
    <source>
        <dbReference type="Proteomes" id="UP000036367"/>
    </source>
</evidence>
<dbReference type="AlphaFoldDB" id="A0A0J1BK51"/>